<dbReference type="EMBL" id="KV441392">
    <property type="protein sequence ID" value="OAF60304.1"/>
    <property type="molecule type" value="Genomic_DNA"/>
</dbReference>
<name>A0A177AGL4_9PEZI</name>
<dbReference type="GeneID" id="36285883"/>
<proteinExistence type="predicted"/>
<dbReference type="Proteomes" id="UP000077154">
    <property type="component" value="Unassembled WGS sequence"/>
</dbReference>
<reference evidence="1" key="1">
    <citation type="submission" date="2016-03" db="EMBL/GenBank/DDBJ databases">
        <title>Updated assembly of Pseudogymnoascus destructans, the fungus causing white-nose syndrome of bats.</title>
        <authorList>
            <person name="Palmer J.M."/>
            <person name="Drees K.P."/>
            <person name="Foster J.T."/>
            <person name="Lindner D.L."/>
        </authorList>
    </citation>
    <scope>NUCLEOTIDE SEQUENCE [LARGE SCALE GENOMIC DNA]</scope>
    <source>
        <strain evidence="1">20631-21</strain>
    </source>
</reference>
<dbReference type="VEuPathDB" id="FungiDB:GMDG_00176"/>
<accession>A0A177AGL4</accession>
<protein>
    <submittedName>
        <fullName evidence="1">Uncharacterized protein</fullName>
    </submittedName>
</protein>
<evidence type="ECO:0000313" key="1">
    <source>
        <dbReference type="EMBL" id="OAF60304.1"/>
    </source>
</evidence>
<dbReference type="RefSeq" id="XP_024325586.1">
    <property type="nucleotide sequence ID" value="XM_024466459.1"/>
</dbReference>
<organism evidence="1">
    <name type="scientific">Pseudogymnoascus destructans</name>
    <dbReference type="NCBI Taxonomy" id="655981"/>
    <lineage>
        <taxon>Eukaryota</taxon>
        <taxon>Fungi</taxon>
        <taxon>Dikarya</taxon>
        <taxon>Ascomycota</taxon>
        <taxon>Pezizomycotina</taxon>
        <taxon>Leotiomycetes</taxon>
        <taxon>Thelebolales</taxon>
        <taxon>Thelebolaceae</taxon>
        <taxon>Pseudogymnoascus</taxon>
    </lineage>
</organism>
<dbReference type="AlphaFoldDB" id="A0A177AGL4"/>
<dbReference type="OrthoDB" id="3800738at2759"/>
<gene>
    <name evidence="1" type="ORF">VC83_02805</name>
</gene>
<sequence length="191" mass="21942">MPSSTQRAYAPFRYMMNRYMRRYVVKMEEVWEMECFASEGAREVYFYPGASWRRMLVVQPPVSATDPRDGVEAGGVGKEGLTIGALFEEMVQVICANARASVEPAVVRNSQWKQGRGIVLDWGEPMASVMPVFREFFHSRWEREEKMSRLSIEGSSIGEINERSSTCHDTLRWVCMLVVYFGNISWGSDRI</sequence>